<sequence length="245" mass="28038">MCYLRKGGISVNKGQRILVVDDDKNIVELLRDFLENEGFYVETAYETAQALVILKQSTIECIILDIMMPGQNGFELCRQIRMESNIPILFLSALSDDVDKIRGLALGGDDYIVKTASPGEIVARVKAVLRRSSSKQTSRKVLDYGRLSLDLSTREVFIKGEPISLTPKEYDLLQLFAEHPKYIFTYDQLLERFWEGIGDKHTIRVHLSRLREKIEADPNNPQFIVNVWGIGYRFKGEENENHSHS</sequence>
<gene>
    <name evidence="11" type="ORF">CD30_03005</name>
</gene>
<comment type="caution">
    <text evidence="11">The sequence shown here is derived from an EMBL/GenBank/DDBJ whole genome shotgun (WGS) entry which is preliminary data.</text>
</comment>
<dbReference type="InterPro" id="IPR039420">
    <property type="entry name" value="WalR-like"/>
</dbReference>
<dbReference type="PROSITE" id="PS51755">
    <property type="entry name" value="OMPR_PHOB"/>
    <property type="match status" value="1"/>
</dbReference>
<keyword evidence="2 7" id="KW-0597">Phosphoprotein</keyword>
<reference evidence="11 12" key="1">
    <citation type="submission" date="2014-02" db="EMBL/GenBank/DDBJ databases">
        <title>Draft genome sequence of Lysinibacillus massiliensis CCUG 49529.</title>
        <authorList>
            <person name="Zhang F."/>
            <person name="Wang G."/>
            <person name="Zhang L."/>
        </authorList>
    </citation>
    <scope>NUCLEOTIDE SEQUENCE [LARGE SCALE GENOMIC DNA]</scope>
    <source>
        <strain evidence="11 12">CCUG 49529</strain>
    </source>
</reference>
<dbReference type="Gene3D" id="6.10.250.690">
    <property type="match status" value="1"/>
</dbReference>
<organism evidence="11 12">
    <name type="scientific">Ureibacillus massiliensis 4400831 = CIP 108448 = CCUG 49529</name>
    <dbReference type="NCBI Taxonomy" id="1211035"/>
    <lineage>
        <taxon>Bacteria</taxon>
        <taxon>Bacillati</taxon>
        <taxon>Bacillota</taxon>
        <taxon>Bacilli</taxon>
        <taxon>Bacillales</taxon>
        <taxon>Caryophanaceae</taxon>
        <taxon>Ureibacillus</taxon>
    </lineage>
</organism>
<dbReference type="Gene3D" id="1.10.10.10">
    <property type="entry name" value="Winged helix-like DNA-binding domain superfamily/Winged helix DNA-binding domain"/>
    <property type="match status" value="1"/>
</dbReference>
<dbReference type="CDD" id="cd00383">
    <property type="entry name" value="trans_reg_C"/>
    <property type="match status" value="1"/>
</dbReference>
<accession>A0A0A3J810</accession>
<dbReference type="Proteomes" id="UP000030595">
    <property type="component" value="Unassembled WGS sequence"/>
</dbReference>
<dbReference type="PANTHER" id="PTHR48111:SF40">
    <property type="entry name" value="PHOSPHATE REGULON TRANSCRIPTIONAL REGULATORY PROTEIN PHOB"/>
    <property type="match status" value="1"/>
</dbReference>
<evidence type="ECO:0000259" key="9">
    <source>
        <dbReference type="PROSITE" id="PS50110"/>
    </source>
</evidence>
<dbReference type="CDD" id="cd17574">
    <property type="entry name" value="REC_OmpR"/>
    <property type="match status" value="1"/>
</dbReference>
<feature type="domain" description="OmpR/PhoB-type" evidence="10">
    <location>
        <begin position="139"/>
        <end position="236"/>
    </location>
</feature>
<proteinExistence type="predicted"/>
<dbReference type="FunFam" id="3.40.50.2300:FF:000001">
    <property type="entry name" value="DNA-binding response regulator PhoB"/>
    <property type="match status" value="1"/>
</dbReference>
<evidence type="ECO:0000256" key="2">
    <source>
        <dbReference type="ARBA" id="ARBA00022553"/>
    </source>
</evidence>
<evidence type="ECO:0000313" key="11">
    <source>
        <dbReference type="EMBL" id="KGR91890.1"/>
    </source>
</evidence>
<evidence type="ECO:0000256" key="5">
    <source>
        <dbReference type="ARBA" id="ARBA00023125"/>
    </source>
</evidence>
<dbReference type="GO" id="GO:0032993">
    <property type="term" value="C:protein-DNA complex"/>
    <property type="evidence" value="ECO:0007669"/>
    <property type="project" value="TreeGrafter"/>
</dbReference>
<protein>
    <submittedName>
        <fullName evidence="11">Transcriptional regulator</fullName>
    </submittedName>
</protein>
<dbReference type="GO" id="GO:0005829">
    <property type="term" value="C:cytosol"/>
    <property type="evidence" value="ECO:0007669"/>
    <property type="project" value="TreeGrafter"/>
</dbReference>
<evidence type="ECO:0000256" key="3">
    <source>
        <dbReference type="ARBA" id="ARBA00023012"/>
    </source>
</evidence>
<dbReference type="InterPro" id="IPR001789">
    <property type="entry name" value="Sig_transdc_resp-reg_receiver"/>
</dbReference>
<evidence type="ECO:0000259" key="10">
    <source>
        <dbReference type="PROSITE" id="PS51755"/>
    </source>
</evidence>
<evidence type="ECO:0000256" key="6">
    <source>
        <dbReference type="ARBA" id="ARBA00023163"/>
    </source>
</evidence>
<feature type="modified residue" description="4-aspartylphosphate" evidence="7">
    <location>
        <position position="65"/>
    </location>
</feature>
<dbReference type="Pfam" id="PF00486">
    <property type="entry name" value="Trans_reg_C"/>
    <property type="match status" value="1"/>
</dbReference>
<evidence type="ECO:0000313" key="12">
    <source>
        <dbReference type="Proteomes" id="UP000030595"/>
    </source>
</evidence>
<evidence type="ECO:0000256" key="7">
    <source>
        <dbReference type="PROSITE-ProRule" id="PRU00169"/>
    </source>
</evidence>
<dbReference type="InterPro" id="IPR036388">
    <property type="entry name" value="WH-like_DNA-bd_sf"/>
</dbReference>
<dbReference type="PANTHER" id="PTHR48111">
    <property type="entry name" value="REGULATOR OF RPOS"/>
    <property type="match status" value="1"/>
</dbReference>
<evidence type="ECO:0000256" key="1">
    <source>
        <dbReference type="ARBA" id="ARBA00004496"/>
    </source>
</evidence>
<dbReference type="GO" id="GO:0000976">
    <property type="term" value="F:transcription cis-regulatory region binding"/>
    <property type="evidence" value="ECO:0007669"/>
    <property type="project" value="TreeGrafter"/>
</dbReference>
<evidence type="ECO:0000256" key="4">
    <source>
        <dbReference type="ARBA" id="ARBA00023015"/>
    </source>
</evidence>
<dbReference type="GO" id="GO:0006355">
    <property type="term" value="P:regulation of DNA-templated transcription"/>
    <property type="evidence" value="ECO:0007669"/>
    <property type="project" value="InterPro"/>
</dbReference>
<dbReference type="PROSITE" id="PS50110">
    <property type="entry name" value="RESPONSE_REGULATORY"/>
    <property type="match status" value="1"/>
</dbReference>
<dbReference type="InterPro" id="IPR011006">
    <property type="entry name" value="CheY-like_superfamily"/>
</dbReference>
<name>A0A0A3J810_9BACL</name>
<dbReference type="EMBL" id="JPVQ01000003">
    <property type="protein sequence ID" value="KGR91890.1"/>
    <property type="molecule type" value="Genomic_DNA"/>
</dbReference>
<dbReference type="GO" id="GO:0000156">
    <property type="term" value="F:phosphorelay response regulator activity"/>
    <property type="evidence" value="ECO:0007669"/>
    <property type="project" value="TreeGrafter"/>
</dbReference>
<dbReference type="SMART" id="SM00448">
    <property type="entry name" value="REC"/>
    <property type="match status" value="1"/>
</dbReference>
<dbReference type="FunFam" id="1.10.10.10:FF:000018">
    <property type="entry name" value="DNA-binding response regulator ResD"/>
    <property type="match status" value="1"/>
</dbReference>
<dbReference type="AlphaFoldDB" id="A0A0A3J810"/>
<dbReference type="Pfam" id="PF00072">
    <property type="entry name" value="Response_reg"/>
    <property type="match status" value="1"/>
</dbReference>
<keyword evidence="6" id="KW-0804">Transcription</keyword>
<keyword evidence="12" id="KW-1185">Reference proteome</keyword>
<feature type="domain" description="Response regulatory" evidence="9">
    <location>
        <begin position="16"/>
        <end position="129"/>
    </location>
</feature>
<evidence type="ECO:0000256" key="8">
    <source>
        <dbReference type="PROSITE-ProRule" id="PRU01091"/>
    </source>
</evidence>
<feature type="DNA-binding region" description="OmpR/PhoB-type" evidence="8">
    <location>
        <begin position="139"/>
        <end position="236"/>
    </location>
</feature>
<keyword evidence="5 8" id="KW-0238">DNA-binding</keyword>
<dbReference type="SMART" id="SM00862">
    <property type="entry name" value="Trans_reg_C"/>
    <property type="match status" value="1"/>
</dbReference>
<dbReference type="Gene3D" id="3.40.50.2300">
    <property type="match status" value="1"/>
</dbReference>
<keyword evidence="4" id="KW-0805">Transcription regulation</keyword>
<dbReference type="eggNOG" id="COG0745">
    <property type="taxonomic scope" value="Bacteria"/>
</dbReference>
<dbReference type="SUPFAM" id="SSF52172">
    <property type="entry name" value="CheY-like"/>
    <property type="match status" value="1"/>
</dbReference>
<keyword evidence="3" id="KW-0902">Two-component regulatory system</keyword>
<dbReference type="InterPro" id="IPR001867">
    <property type="entry name" value="OmpR/PhoB-type_DNA-bd"/>
</dbReference>
<comment type="subcellular location">
    <subcellularLocation>
        <location evidence="1">Cytoplasm</location>
    </subcellularLocation>
</comment>